<dbReference type="GO" id="GO:0006302">
    <property type="term" value="P:double-strand break repair"/>
    <property type="evidence" value="ECO:0007669"/>
    <property type="project" value="InterPro"/>
</dbReference>
<evidence type="ECO:0000313" key="4">
    <source>
        <dbReference type="EMBL" id="SFG12890.1"/>
    </source>
</evidence>
<feature type="coiled-coil region" evidence="1">
    <location>
        <begin position="689"/>
        <end position="909"/>
    </location>
</feature>
<feature type="compositionally biased region" description="Basic and acidic residues" evidence="2">
    <location>
        <begin position="1020"/>
        <end position="1036"/>
    </location>
</feature>
<dbReference type="EMBL" id="FOOT01000001">
    <property type="protein sequence ID" value="SFG12890.1"/>
    <property type="molecule type" value="Genomic_DNA"/>
</dbReference>
<evidence type="ECO:0000313" key="5">
    <source>
        <dbReference type="Proteomes" id="UP000198724"/>
    </source>
</evidence>
<feature type="coiled-coil region" evidence="1">
    <location>
        <begin position="1080"/>
        <end position="1107"/>
    </location>
</feature>
<dbReference type="InterPro" id="IPR038729">
    <property type="entry name" value="Rad50/SbcC_AAA"/>
</dbReference>
<protein>
    <submittedName>
        <fullName evidence="4">Exonuclease SbcC</fullName>
    </submittedName>
</protein>
<organism evidence="4 5">
    <name type="scientific">Pontibacter chinhatensis</name>
    <dbReference type="NCBI Taxonomy" id="1436961"/>
    <lineage>
        <taxon>Bacteria</taxon>
        <taxon>Pseudomonadati</taxon>
        <taxon>Bacteroidota</taxon>
        <taxon>Cytophagia</taxon>
        <taxon>Cytophagales</taxon>
        <taxon>Hymenobacteraceae</taxon>
        <taxon>Pontibacter</taxon>
    </lineage>
</organism>
<sequence length="1217" mass="139221">MKILSVRFQNLNSLKGEHEIRFDQSPLAEAGLFAITGPTGAGKTTILDAITVGLYGLVHRHSNDKPLELMTRHTAESFSEVEFAANGKRYRSKWHLRRSRGKVDGNIQPVHMELYAFEEDELFDLKPSEVPGKVAVLCGLDYNQFLRSVMLSQGDFARFLKASPNERSGLLEKITDTGIYSEISRFAYEKAKQERLKYEGLEQLLKNTQLLPEEQREAYAQSIKELAGQEAILQTDIVGLQQKLQWLQQVAQLQARQQQHQQALQVQEQKLAQLQPEFIKLHQHEQAHQFVGELAEIRSANSKVAEVQEQLQTLQKRVPVLETELEAAGKIATEATKVHQQQEEAVQKLEPLLAQVSRLDHQISTIREAYSKNKNAYVGFEQQLQQEQAQLQARQQELEKLTQEATSIKAWLEQHAQLQDLKEHLPEFKATLRDLQEVEQRIRGNQQEQQELEQQRQREATQLADLQQQQAQQQAQQKQLQQQKEEKLAALQSILADKSMEELEQASQSQPALVARYERLQELAQQHAGQHQKLQRINEHLSQLRQQQEQARATLQDNQAKYKQADEHLQALQKLVALQQQIQQYEEARHTLTKEEPCPLCGSTHHPFAENGYAFDLPEEVQKRDRQLELVKELEQGINQLQLQLGSLEQKLQLGTTAKSETESELNRLGYTFEQLAEGLPQRVSIADVAQLAQLKQAQQQSASALQQQLAQARGLSRELESINHQNQQLREAQVQAQGQSNQLQASDKLLQNQLQKLQEKLADELEQQQAHTQTAESFAATFGLKYKPDERHTLLQTLEQQAAAYAKKQQALESIEKLQTSLSEQVKHLTVRVNEKSEELKERQQVLREEHQQLTHLKTERYTLFGDKNTEQERTLAGQELKARATQAEEARRQLLQKQQELQQARARQTECLQQQQQNQSKLEDLRRGLLHVLQQKGIETIEALSQMLLHRDEADRLANLKAQTEKHLTELRKSLSDVQQGLRQLQQMQLTEESMETLQAQHRQKTEQQRELISQRARQQERLDQDAQQREKNRELAEQLKTQLQVCHRWSQLADLIGSADGNKFSRFAQGLTLARLVELANRHLQKLNDRYRILKSAAEDLELLIVDMYQAKAVRPMNTLSGGESFLVSLALALGLSDLAGRRTQINSLFIDEGFGTLDAETLDAAISTLENLQASGKMIGIISHVEALKERISTQIKVQRQAGGVSKVEVIAS</sequence>
<keyword evidence="4" id="KW-0540">Nuclease</keyword>
<feature type="coiled-coil region" evidence="1">
    <location>
        <begin position="377"/>
        <end position="488"/>
    </location>
</feature>
<dbReference type="PANTHER" id="PTHR32114:SF2">
    <property type="entry name" value="ABC TRANSPORTER ABCH.3"/>
    <property type="match status" value="1"/>
</dbReference>
<dbReference type="InterPro" id="IPR027417">
    <property type="entry name" value="P-loop_NTPase"/>
</dbReference>
<dbReference type="Pfam" id="PF13558">
    <property type="entry name" value="SbcC_Walker_B"/>
    <property type="match status" value="1"/>
</dbReference>
<dbReference type="GO" id="GO:0016887">
    <property type="term" value="F:ATP hydrolysis activity"/>
    <property type="evidence" value="ECO:0007669"/>
    <property type="project" value="InterPro"/>
</dbReference>
<keyword evidence="4" id="KW-0269">Exonuclease</keyword>
<dbReference type="Pfam" id="PF13476">
    <property type="entry name" value="AAA_23"/>
    <property type="match status" value="1"/>
</dbReference>
<dbReference type="Gene3D" id="3.40.50.300">
    <property type="entry name" value="P-loop containing nucleotide triphosphate hydrolases"/>
    <property type="match status" value="2"/>
</dbReference>
<dbReference type="Gene3D" id="1.10.287.1490">
    <property type="match status" value="1"/>
</dbReference>
<feature type="region of interest" description="Disordered" evidence="2">
    <location>
        <begin position="997"/>
        <end position="1036"/>
    </location>
</feature>
<feature type="coiled-coil region" evidence="1">
    <location>
        <begin position="517"/>
        <end position="595"/>
    </location>
</feature>
<keyword evidence="4" id="KW-0378">Hydrolase</keyword>
<dbReference type="OrthoDB" id="9795626at2"/>
<keyword evidence="1" id="KW-0175">Coiled coil</keyword>
<feature type="coiled-coil region" evidence="1">
    <location>
        <begin position="297"/>
        <end position="324"/>
    </location>
</feature>
<keyword evidence="5" id="KW-1185">Reference proteome</keyword>
<dbReference type="Proteomes" id="UP000198724">
    <property type="component" value="Unassembled WGS sequence"/>
</dbReference>
<reference evidence="5" key="1">
    <citation type="submission" date="2016-10" db="EMBL/GenBank/DDBJ databases">
        <authorList>
            <person name="Varghese N."/>
            <person name="Submissions S."/>
        </authorList>
    </citation>
    <scope>NUCLEOTIDE SEQUENCE [LARGE SCALE GENOMIC DNA]</scope>
    <source>
        <strain evidence="5">LP51</strain>
    </source>
</reference>
<dbReference type="GO" id="GO:0004527">
    <property type="term" value="F:exonuclease activity"/>
    <property type="evidence" value="ECO:0007669"/>
    <property type="project" value="UniProtKB-KW"/>
</dbReference>
<feature type="domain" description="Rad50/SbcC-type AAA" evidence="3">
    <location>
        <begin position="6"/>
        <end position="262"/>
    </location>
</feature>
<evidence type="ECO:0000259" key="3">
    <source>
        <dbReference type="Pfam" id="PF13476"/>
    </source>
</evidence>
<evidence type="ECO:0000256" key="1">
    <source>
        <dbReference type="SAM" id="Coils"/>
    </source>
</evidence>
<feature type="coiled-coil region" evidence="1">
    <location>
        <begin position="624"/>
        <end position="651"/>
    </location>
</feature>
<dbReference type="AlphaFoldDB" id="A0A1I2PBM3"/>
<dbReference type="RefSeq" id="WP_092099334.1">
    <property type="nucleotide sequence ID" value="NZ_FOOT01000001.1"/>
</dbReference>
<name>A0A1I2PBM3_9BACT</name>
<dbReference type="PANTHER" id="PTHR32114">
    <property type="entry name" value="ABC TRANSPORTER ABCH.3"/>
    <property type="match status" value="1"/>
</dbReference>
<proteinExistence type="predicted"/>
<gene>
    <name evidence="4" type="ORF">SAMN05421739_101981</name>
</gene>
<dbReference type="SUPFAM" id="SSF52540">
    <property type="entry name" value="P-loop containing nucleoside triphosphate hydrolases"/>
    <property type="match status" value="2"/>
</dbReference>
<accession>A0A1I2PBM3</accession>
<evidence type="ECO:0000256" key="2">
    <source>
        <dbReference type="SAM" id="MobiDB-lite"/>
    </source>
</evidence>
<dbReference type="STRING" id="1436961.SAMN05421739_101981"/>